<protein>
    <submittedName>
        <fullName evidence="3">DUF324 domain-containing protein</fullName>
    </submittedName>
</protein>
<gene>
    <name evidence="3" type="ORF">J5U23_01646</name>
</gene>
<sequence length="252" mass="28348">MAIQLFKLNFKLTTGFRVGGSQEIGDNVLRQLRIGPEGVMIPASSWKGMFRRVSEVILNNNDHFEGHSKKEIDIKTIGALLKSDERFRRIAVSNVGKDVITQNGINVSKLTSESLNELREIYNEYNCPIERLYGSNYFAGGITISDSLITSASITERTHVTIDRKSKKSSEGHLFIEEVVNTEKIVVKVIVRNEFELWRNTLKFLKEVGYFIGGSKSRGIGYIVLDDSESTFAVVSNISEIPKFTEIKGYLS</sequence>
<dbReference type="EMBL" id="CP077717">
    <property type="protein sequence ID" value="QXJ28777.1"/>
    <property type="molecule type" value="Genomic_DNA"/>
</dbReference>
<dbReference type="InterPro" id="IPR052216">
    <property type="entry name" value="CRISPR_Csm3_endoribonuclease"/>
</dbReference>
<dbReference type="GO" id="GO:0051607">
    <property type="term" value="P:defense response to virus"/>
    <property type="evidence" value="ECO:0007669"/>
    <property type="project" value="UniProtKB-KW"/>
</dbReference>
<dbReference type="Pfam" id="PF03787">
    <property type="entry name" value="RAMPs"/>
    <property type="match status" value="1"/>
</dbReference>
<dbReference type="RefSeq" id="WP_218265829.1">
    <property type="nucleotide sequence ID" value="NZ_CP077717.1"/>
</dbReference>
<evidence type="ECO:0000259" key="2">
    <source>
        <dbReference type="Pfam" id="PF03787"/>
    </source>
</evidence>
<dbReference type="AlphaFoldDB" id="A0A8F5BNZ3"/>
<dbReference type="GeneID" id="65563204"/>
<dbReference type="PANTHER" id="PTHR35579:SF6">
    <property type="entry name" value="DUF324 DOMAIN-CONTAINING PROTEIN"/>
    <property type="match status" value="1"/>
</dbReference>
<dbReference type="Proteomes" id="UP000694018">
    <property type="component" value="Chromosome"/>
</dbReference>
<reference evidence="3" key="1">
    <citation type="journal article" date="2021" name="Environ. Microbiol.">
        <title>New insights into the diversity and evolution of the archaeal mobilome from three complete genomes of Saccharolobus shibatae.</title>
        <authorList>
            <person name="Medvedeva S."/>
            <person name="Brandt D."/>
            <person name="Cvirkaite-Krupovic V."/>
            <person name="Liu Y."/>
            <person name="Severinov K."/>
            <person name="Ishino S."/>
            <person name="Ishino Y."/>
            <person name="Prangishvili D."/>
            <person name="Kalinowski J."/>
            <person name="Krupovic M."/>
        </authorList>
    </citation>
    <scope>NUCLEOTIDE SEQUENCE</scope>
    <source>
        <strain evidence="3">B12</strain>
    </source>
</reference>
<evidence type="ECO:0000313" key="3">
    <source>
        <dbReference type="EMBL" id="QXJ28777.1"/>
    </source>
</evidence>
<organism evidence="3 4">
    <name type="scientific">Saccharolobus shibatae (strain ATCC 51178 / DSM 5389 / JCM 8931 / NBRC 15437 / B12)</name>
    <name type="common">Sulfolobus shibatae</name>
    <dbReference type="NCBI Taxonomy" id="523848"/>
    <lineage>
        <taxon>Archaea</taxon>
        <taxon>Thermoproteota</taxon>
        <taxon>Thermoprotei</taxon>
        <taxon>Sulfolobales</taxon>
        <taxon>Sulfolobaceae</taxon>
        <taxon>Saccharolobus</taxon>
    </lineage>
</organism>
<feature type="domain" description="CRISPR type III-associated protein" evidence="2">
    <location>
        <begin position="10"/>
        <end position="223"/>
    </location>
</feature>
<evidence type="ECO:0000313" key="4">
    <source>
        <dbReference type="Proteomes" id="UP000694018"/>
    </source>
</evidence>
<dbReference type="InterPro" id="IPR005537">
    <property type="entry name" value="RAMP_III_fam"/>
</dbReference>
<proteinExistence type="predicted"/>
<dbReference type="KEGG" id="sshi:J5U23_01646"/>
<dbReference type="OrthoDB" id="34733at2157"/>
<dbReference type="PANTHER" id="PTHR35579">
    <property type="entry name" value="CRISPR SYSTEM CMS ENDORIBONUCLEASE CSM3"/>
    <property type="match status" value="1"/>
</dbReference>
<keyword evidence="1" id="KW-0051">Antiviral defense</keyword>
<name>A0A8F5BNZ3_SACSH</name>
<accession>A0A8F5BNZ3</accession>
<evidence type="ECO:0000256" key="1">
    <source>
        <dbReference type="ARBA" id="ARBA00023118"/>
    </source>
</evidence>